<reference evidence="1 2" key="1">
    <citation type="submission" date="2021-03" db="EMBL/GenBank/DDBJ databases">
        <title>Genomic Encyclopedia of Type Strains, Phase III (KMG-III): the genomes of soil and plant-associated and newly described type strains.</title>
        <authorList>
            <person name="Whitman W."/>
        </authorList>
    </citation>
    <scope>NUCLEOTIDE SEQUENCE [LARGE SCALE GENOMIC DNA]</scope>
    <source>
        <strain evidence="1 2">IMMIB AFH-6</strain>
    </source>
</reference>
<organism evidence="1 2">
    <name type="scientific">Azospirillum rugosum</name>
    <dbReference type="NCBI Taxonomy" id="416170"/>
    <lineage>
        <taxon>Bacteria</taxon>
        <taxon>Pseudomonadati</taxon>
        <taxon>Pseudomonadota</taxon>
        <taxon>Alphaproteobacteria</taxon>
        <taxon>Rhodospirillales</taxon>
        <taxon>Azospirillaceae</taxon>
        <taxon>Azospirillum</taxon>
    </lineage>
</organism>
<dbReference type="Proteomes" id="UP000781958">
    <property type="component" value="Unassembled WGS sequence"/>
</dbReference>
<sequence>MATAAWAQDAPLASLPPKCTQTATAKLESMGLANVVKSGMHSEIRSGVSIVSGYRARYYNPNCGGYIVMNMTPNCAIEQTYTTGQCRMNGMSHW</sequence>
<comment type="caution">
    <text evidence="1">The sequence shown here is derived from an EMBL/GenBank/DDBJ whole genome shotgun (WGS) entry which is preliminary data.</text>
</comment>
<evidence type="ECO:0000313" key="1">
    <source>
        <dbReference type="EMBL" id="MBP2291534.1"/>
    </source>
</evidence>
<name>A0ABS4SG40_9PROT</name>
<evidence type="ECO:0000313" key="2">
    <source>
        <dbReference type="Proteomes" id="UP000781958"/>
    </source>
</evidence>
<dbReference type="RefSeq" id="WP_209765033.1">
    <property type="nucleotide sequence ID" value="NZ_JAGINP010000003.1"/>
</dbReference>
<dbReference type="EMBL" id="JAGINP010000003">
    <property type="protein sequence ID" value="MBP2291534.1"/>
    <property type="molecule type" value="Genomic_DNA"/>
</dbReference>
<keyword evidence="2" id="KW-1185">Reference proteome</keyword>
<accession>A0ABS4SG40</accession>
<proteinExistence type="predicted"/>
<protein>
    <submittedName>
        <fullName evidence="1">Uncharacterized protein</fullName>
    </submittedName>
</protein>
<gene>
    <name evidence="1" type="ORF">J2851_001283</name>
</gene>